<dbReference type="Proteomes" id="UP000887013">
    <property type="component" value="Unassembled WGS sequence"/>
</dbReference>
<evidence type="ECO:0000313" key="2">
    <source>
        <dbReference type="Proteomes" id="UP000887013"/>
    </source>
</evidence>
<accession>A0A8X6P660</accession>
<proteinExistence type="predicted"/>
<reference evidence="1" key="1">
    <citation type="submission" date="2020-08" db="EMBL/GenBank/DDBJ databases">
        <title>Multicomponent nature underlies the extraordinary mechanical properties of spider dragline silk.</title>
        <authorList>
            <person name="Kono N."/>
            <person name="Nakamura H."/>
            <person name="Mori M."/>
            <person name="Yoshida Y."/>
            <person name="Ohtoshi R."/>
            <person name="Malay A.D."/>
            <person name="Moran D.A.P."/>
            <person name="Tomita M."/>
            <person name="Numata K."/>
            <person name="Arakawa K."/>
        </authorList>
    </citation>
    <scope>NUCLEOTIDE SEQUENCE</scope>
</reference>
<gene>
    <name evidence="1" type="ORF">NPIL_201891</name>
</gene>
<protein>
    <submittedName>
        <fullName evidence="1">Uncharacterized protein</fullName>
    </submittedName>
</protein>
<sequence>MWIRFAVTTFLMYNVYQHGRLCKKVMLSENDSNMPSVCWGVDKFYTITMRGFFSTPTTEKKIHALLTTRKDIPFGPVGKSTTKRWPDKCIQQSRVRNSAST</sequence>
<name>A0A8X6P660_NEPPI</name>
<comment type="caution">
    <text evidence="1">The sequence shown here is derived from an EMBL/GenBank/DDBJ whole genome shotgun (WGS) entry which is preliminary data.</text>
</comment>
<dbReference type="AlphaFoldDB" id="A0A8X6P660"/>
<organism evidence="1 2">
    <name type="scientific">Nephila pilipes</name>
    <name type="common">Giant wood spider</name>
    <name type="synonym">Nephila maculata</name>
    <dbReference type="NCBI Taxonomy" id="299642"/>
    <lineage>
        <taxon>Eukaryota</taxon>
        <taxon>Metazoa</taxon>
        <taxon>Ecdysozoa</taxon>
        <taxon>Arthropoda</taxon>
        <taxon>Chelicerata</taxon>
        <taxon>Arachnida</taxon>
        <taxon>Araneae</taxon>
        <taxon>Araneomorphae</taxon>
        <taxon>Entelegynae</taxon>
        <taxon>Araneoidea</taxon>
        <taxon>Nephilidae</taxon>
        <taxon>Nephila</taxon>
    </lineage>
</organism>
<evidence type="ECO:0000313" key="1">
    <source>
        <dbReference type="EMBL" id="GFT49490.1"/>
    </source>
</evidence>
<keyword evidence="2" id="KW-1185">Reference proteome</keyword>
<dbReference type="EMBL" id="BMAW01016533">
    <property type="protein sequence ID" value="GFT49490.1"/>
    <property type="molecule type" value="Genomic_DNA"/>
</dbReference>